<dbReference type="InterPro" id="IPR006162">
    <property type="entry name" value="Ppantetheine_attach_site"/>
</dbReference>
<dbReference type="Gene3D" id="3.40.50.720">
    <property type="entry name" value="NAD(P)-binding Rossmann-like Domain"/>
    <property type="match status" value="2"/>
</dbReference>
<dbReference type="SMART" id="SM00822">
    <property type="entry name" value="PKS_KR"/>
    <property type="match status" value="2"/>
</dbReference>
<dbReference type="FunFam" id="3.40.50.720:FF:000209">
    <property type="entry name" value="Polyketide synthase Pks12"/>
    <property type="match status" value="1"/>
</dbReference>
<dbReference type="Pfam" id="PF08990">
    <property type="entry name" value="Docking"/>
    <property type="match status" value="1"/>
</dbReference>
<evidence type="ECO:0000259" key="10">
    <source>
        <dbReference type="PROSITE" id="PS50075"/>
    </source>
</evidence>
<dbReference type="Pfam" id="PF22953">
    <property type="entry name" value="SpnB_Rossmann"/>
    <property type="match status" value="2"/>
</dbReference>
<dbReference type="CDD" id="cd05195">
    <property type="entry name" value="enoyl_red"/>
    <property type="match status" value="1"/>
</dbReference>
<dbReference type="GO" id="GO:0004315">
    <property type="term" value="F:3-oxoacyl-[acyl-carrier-protein] synthase activity"/>
    <property type="evidence" value="ECO:0007669"/>
    <property type="project" value="InterPro"/>
</dbReference>
<evidence type="ECO:0000259" key="11">
    <source>
        <dbReference type="PROSITE" id="PS52004"/>
    </source>
</evidence>
<feature type="region of interest" description="N-terminal hotdog fold" evidence="9">
    <location>
        <begin position="3037"/>
        <end position="3161"/>
    </location>
</feature>
<dbReference type="InterPro" id="IPR055123">
    <property type="entry name" value="SpnB-like_Rossmann"/>
</dbReference>
<feature type="active site" description="Proton acceptor; for dehydratase activity" evidence="9">
    <location>
        <position position="3069"/>
    </location>
</feature>
<dbReference type="InterPro" id="IPR036299">
    <property type="entry name" value="Polyketide_synth_docking_sf"/>
</dbReference>
<dbReference type="SMART" id="SM01294">
    <property type="entry name" value="PKS_PP_betabranch"/>
    <property type="match status" value="2"/>
</dbReference>
<feature type="region of interest" description="N-terminal hotdog fold" evidence="9">
    <location>
        <begin position="947"/>
        <end position="1075"/>
    </location>
</feature>
<dbReference type="InterPro" id="IPR020807">
    <property type="entry name" value="PKS_DH"/>
</dbReference>
<dbReference type="Pfam" id="PF08659">
    <property type="entry name" value="KR"/>
    <property type="match status" value="2"/>
</dbReference>
<dbReference type="Gene3D" id="3.40.47.10">
    <property type="match status" value="2"/>
</dbReference>
<dbReference type="InterPro" id="IPR009081">
    <property type="entry name" value="PP-bd_ACP"/>
</dbReference>
<dbReference type="PANTHER" id="PTHR43775:SF51">
    <property type="entry name" value="INACTIVE PHENOLPHTHIOCEROL SYNTHESIS POLYKETIDE SYNTHASE TYPE I PKS1-RELATED"/>
    <property type="match status" value="1"/>
</dbReference>
<dbReference type="InterPro" id="IPR014031">
    <property type="entry name" value="Ketoacyl_synth_C"/>
</dbReference>
<dbReference type="InterPro" id="IPR016036">
    <property type="entry name" value="Malonyl_transacylase_ACP-bd"/>
</dbReference>
<dbReference type="InterPro" id="IPR020843">
    <property type="entry name" value="ER"/>
</dbReference>
<dbReference type="SUPFAM" id="SSF53901">
    <property type="entry name" value="Thiolase-like"/>
    <property type="match status" value="2"/>
</dbReference>
<dbReference type="InterPro" id="IPR036736">
    <property type="entry name" value="ACP-like_sf"/>
</dbReference>
<dbReference type="InterPro" id="IPR020806">
    <property type="entry name" value="PKS_PP-bd"/>
</dbReference>
<evidence type="ECO:0000313" key="13">
    <source>
        <dbReference type="EMBL" id="QFU80887.1"/>
    </source>
</evidence>
<name>A0A5P9NYR8_STROV</name>
<feature type="domain" description="Ketosynthase family 3 (KS3)" evidence="11">
    <location>
        <begin position="43"/>
        <end position="469"/>
    </location>
</feature>
<dbReference type="InterPro" id="IPR049552">
    <property type="entry name" value="PKS_DH_N"/>
</dbReference>
<dbReference type="PANTHER" id="PTHR43775">
    <property type="entry name" value="FATTY ACID SYNTHASE"/>
    <property type="match status" value="1"/>
</dbReference>
<evidence type="ECO:0000256" key="8">
    <source>
        <dbReference type="ARBA" id="ARBA00023315"/>
    </source>
</evidence>
<dbReference type="InterPro" id="IPR036291">
    <property type="entry name" value="NAD(P)-bd_dom_sf"/>
</dbReference>
<keyword evidence="8" id="KW-0012">Acyltransferase</keyword>
<dbReference type="GO" id="GO:0031177">
    <property type="term" value="F:phosphopantetheine binding"/>
    <property type="evidence" value="ECO:0007669"/>
    <property type="project" value="InterPro"/>
</dbReference>
<dbReference type="InterPro" id="IPR050091">
    <property type="entry name" value="PKS_NRPS_Biosynth_Enz"/>
</dbReference>
<comment type="cofactor">
    <cofactor evidence="1">
        <name>pantetheine 4'-phosphate</name>
        <dbReference type="ChEBI" id="CHEBI:47942"/>
    </cofactor>
</comment>
<dbReference type="Gene3D" id="3.30.70.3290">
    <property type="match status" value="2"/>
</dbReference>
<dbReference type="InterPro" id="IPR014043">
    <property type="entry name" value="Acyl_transferase_dom"/>
</dbReference>
<dbReference type="SUPFAM" id="SSF53474">
    <property type="entry name" value="alpha/beta-Hydrolases"/>
    <property type="match status" value="1"/>
</dbReference>
<dbReference type="SMART" id="SM00825">
    <property type="entry name" value="PKS_KS"/>
    <property type="match status" value="2"/>
</dbReference>
<dbReference type="SUPFAM" id="SSF55048">
    <property type="entry name" value="Probable ACP-binding domain of malonyl-CoA ACP transacylase"/>
    <property type="match status" value="2"/>
</dbReference>
<keyword evidence="5" id="KW-0808">Transferase</keyword>
<dbReference type="InterPro" id="IPR049900">
    <property type="entry name" value="PKS_mFAS_DH"/>
</dbReference>
<dbReference type="InterPro" id="IPR001227">
    <property type="entry name" value="Ac_transferase_dom_sf"/>
</dbReference>
<dbReference type="Pfam" id="PF14765">
    <property type="entry name" value="PS-DH"/>
    <property type="match status" value="2"/>
</dbReference>
<evidence type="ECO:0000256" key="6">
    <source>
        <dbReference type="ARBA" id="ARBA00023194"/>
    </source>
</evidence>
<evidence type="ECO:0000256" key="4">
    <source>
        <dbReference type="ARBA" id="ARBA00022553"/>
    </source>
</evidence>
<dbReference type="InterPro" id="IPR029058">
    <property type="entry name" value="AB_hydrolase_fold"/>
</dbReference>
<feature type="domain" description="Ketosynthase family 3 (KS3)" evidence="11">
    <location>
        <begin position="2126"/>
        <end position="2552"/>
    </location>
</feature>
<evidence type="ECO:0000256" key="1">
    <source>
        <dbReference type="ARBA" id="ARBA00001957"/>
    </source>
</evidence>
<evidence type="ECO:0000256" key="9">
    <source>
        <dbReference type="PROSITE-ProRule" id="PRU01363"/>
    </source>
</evidence>
<proteinExistence type="predicted"/>
<dbReference type="InterPro" id="IPR020841">
    <property type="entry name" value="PKS_Beta-ketoAc_synthase_dom"/>
</dbReference>
<dbReference type="Pfam" id="PF16197">
    <property type="entry name" value="KAsynt_C_assoc"/>
    <property type="match status" value="2"/>
</dbReference>
<dbReference type="InterPro" id="IPR016035">
    <property type="entry name" value="Acyl_Trfase/lysoPLipase"/>
</dbReference>
<dbReference type="PROSITE" id="PS50075">
    <property type="entry name" value="CARRIER"/>
    <property type="match status" value="2"/>
</dbReference>
<dbReference type="Gene3D" id="3.40.50.11460">
    <property type="match status" value="1"/>
</dbReference>
<feature type="domain" description="PKS/mFAS DH" evidence="12">
    <location>
        <begin position="3037"/>
        <end position="3310"/>
    </location>
</feature>
<dbReference type="FunFam" id="1.10.1200.10:FF:000007">
    <property type="entry name" value="Probable polyketide synthase pks17"/>
    <property type="match status" value="2"/>
</dbReference>
<dbReference type="GO" id="GO:0006633">
    <property type="term" value="P:fatty acid biosynthetic process"/>
    <property type="evidence" value="ECO:0007669"/>
    <property type="project" value="InterPro"/>
</dbReference>
<dbReference type="Gene3D" id="3.90.180.10">
    <property type="entry name" value="Medium-chain alcohol dehydrogenases, catalytic domain"/>
    <property type="match status" value="1"/>
</dbReference>
<evidence type="ECO:0000256" key="7">
    <source>
        <dbReference type="ARBA" id="ARBA00023268"/>
    </source>
</evidence>
<feature type="domain" description="PKS/mFAS DH" evidence="12">
    <location>
        <begin position="947"/>
        <end position="1223"/>
    </location>
</feature>
<sequence>MNPDSTELGPVANEKRLRDYLKRTTASLRQTRRRLEEAEGREREPIAVVAMGCRFPGDVSSPEKLWDMLMAEEDAVTDVPPDRGWDIDDIYDPDPDAPGKTYTRTGSFVSDAARFDADFFGISPREALAMDPQQRQILEVAWETFERAGTPPSSLRSTRTGVFIGSVGQTYNMSLLPTKEQVEGYILTGTQASIMSGRIAYAYGLEGPTLTVDTACSSSMVALHLAIKALRNGECERALTGGVTIMATSAWFTEFSRQRGLAPDGRSKPFAAAADGIGWGEGVGLLLLRRLSDAQRDGDRILAVLRGSAVNSDGASNGLTAPNGPAQRRVIDQALADARLTYGDVDAVEAHGTGTTLGDPIEAHALLATYGQDRPADRPLWLGSVKSNLNHPQGAAGVAGVIKMVLALRNGLLPRTLHVDTPTPHVNWELGNVELLTSARPWPETGRPPRAAVSSFGVGGTNAHVILEAAPPAPATPSAEPADSGPPVVSAGTLPWLVSARSEAALREQARRLLGFALDHPDVGPSDVGHALAHERDHHEHRAAVVASTREEFLEGLRALADGRTARNTVQGRGTAARTVFVFPGQGSQWERMAVDLLETSEVFREHIAACAEALAPHTGWSLLDVLRGAPDAPSSERVDVVQPALFAVMVALARVWQAAGVRPDAVVGHSQGEIAAAHVAGALTLDDAARIVALRSRALLDLAGTGGMASVPLSAAEVAALLDVPGRENLGIAAVNAPGSTVVAGAVGELRELVESCQRDGVPARVIPVDYASHTPYVEAVRERLSEDLAGIAPRPADVPFYSTVGAAPVDAETLDGAYWYTNLRSRVRFDETTRALLADGHSLFIEVSPHPVLTVPVQETIEDLGAAARAHGTLRRDHGDRTRLLTSLAEAHVNGAAPDWARIVPGSAVARLDLPTYPFAGERYWPDAVGAAGDVRSAGLGSADHPLLAAETMLADGAGHLFSGRLSLKTHGWLAGHVVHDTVIVPATAFAELALHAAHRVGCAQVAELTLQAPLPLREREAVRIQVIVGAAGPDGDRPIGIHSRPDDDEATSGELPWTAHATGVVSPHPVPADEPVTTWPPAGATPLKAAEAYERLGGIGLAYGSAFLGLRAAWRQGDDLYAEVELPDGVDTGGFALHPALSDAALHVTALAGDDHDGRTRLPFAWRGVSVHAVGATALRVRLRLTGPDTVGLSLMDAAGEPVATVEALTVRPLGAQRVSGGAAVRRDSLYRLSWRPAAPAEETGGHAGWAVLGSLPDPLRDGIGGDVRAVADLDALRARADAGAELPEVVLAFVPSHDGNPADGARATAHWARRLVRQWLADDRFESSRLVVVTERAVAVRAGEHVPGLAASAAWGFLRVAQLERPDHFHLVDLDGRDSSLRRLRKALASGEPQLALRDGEAHTARLVHADTDGLLAPPEGAGAWRLATTEPGTVENLVLEPCAAERPLEGGEVRVAVRAAGANFRDVLLALGLYPGEAFIGSEAAGVVTEAGPDVTGLAPGDAVMGLFPEGAVGPVAVADRRALTRVPRGWTFVQAATAPVAFLTAYYALRDLGGLRSGQRLLVHAATGGVGMAAVQLARHWGAEVYATASTPKWDTLRATGFDDAHIADSRTLTFEEKFLAATDGAGMDVVLDSLADEFVDASLRLLPRGGRFLEMGKTDVRDPEGVAERHPGVVYRAFETVEAGPDHVARMLADLDAMFEQGALRPLPVAAFDARQAPQAFRLMSQARHTGKLVLTIPRPLAADGTVLVTGGTGTLGAAVARHLVTEHGVRHLLLVSRRGPAADGAAALQAELDGLGAEAVVRACDVADRDELRRLLDAIPPEHPLTAVVHSAGVTDDAAVTALEAGQVDPVLRPKADAAWNLHELTQDLDLSAFVLFSSLAGTLGNPGQANYAAGNAFLDALAAHRHTLGLPAVSLAWGLWQQASGITAELFEEKRHAVAHEVLTTMSDAEALALFDVGLDGGRPDLVPAGLNLAAVRAAAEVRPAPAVLRGFLRAARRQAGGRPGSRGALRRELAGRSTAEQLDFLLDVVRNDIGVVLSHPAPETIDARRPFQEIGFDSLTAVELRNRLGAATGMRLPATLIFDHPNAAALAAYLREQLSGQVQDAPVRAKSGGGADDPIVIVSMACRFPGGVRTPEDLWDVADLGRETVSGFPDDRGWDLDNLFDPDPDHPGTSYTDRGGFLDEAGHFDAEFFGMSPRESLGTDPQQRVLLETVWETLERAGLPPESLRNSRTGVFVGMTAYGYPGGPSHASDGVEGYLLTGAASSVASGRIAYVLGLEGPAVTVDTACSSSLVSLHLAAQALRDGDCDLALAGGVTVMPTPSVFLGFSRQRGLAPDGRCKPFDAAADGTVFSEGVGLLLVERQSDAHRNGHQILAVVRGTAINSDGTSNGLTAPNGPSQQRVIQQALTNAGLTPTDIDAVETHGTGTTLGDPIEAQALIATYGHNRPTDQPLWIGSLKSNIGHAQQAAGVASVIKTVQAMRHGRLPRILHAETPTPHVEWEGGGVAVLTETVPWPETGRRRRAGVSAFGISGTNAHVILEQPPATDPAPAPAPATGTPPLLAADRASDGGGPVVPWLLSGRSEAALRAQAARLAEHVGADDGPVDVAWALATTRSTFDHRAVVVGHDHDTLRAALTAVARGEPHPAAVEGVAPTTPGRTVLVFPGQGSQWAGMALGLLERSPLFAEHLRACADALDRHTGWSLFDVLHGAPHAPSPERVDVVQPALFAVMTSLAELWKSAGVVPDAVAGHSQGEIAAAYAAGALSLDDAALVVALRSRIITRLAGTGAMASVPLPAPRVSDRLAGAAAAGVHLAAVNGPDSSVVAGDTDAVRAFVAACEADGVRARLIPVDYASHTPHIETLREELLEALAPVRPRASAVPFYSSVTGEVLDTTELNAEYWYRNLRETVQFGRVTEALLDAGHRLFVEAAPHPVLTVGVRQTLERAGVRAAALGTLRRDDGGGDALLAAFADAHVSGASVDWTRVLIPGARRVDLPTYAFRRAPYWLRTSAATGDVRSAGLGDTGHPLVVAGLSVAGDDRHVLSGRVSLRTHPWLADHQVHDVVLVPGTAFVELALHAAQRVGCDAVEELTLLAPLVLPESGGVQVQVVVAAPEATGARPVTVHSRPDSDDDAEWTLNATGTLVAGPVPALADLTEWPPAGAEPADVDLVYDRFTANGQVYGPVFQGLRAAWTHQEGICAEVTLPEETDIEGFGVHPALLDAALHCLMSGRPDGSEDTAVLLPFSWTGIALRATAGRTLRARLRHGGDTLAVDLADGAGRPVGRIGSLRLRPVDPARLDARASRAAVLATEWIEASPGPASGPAPAVVGDIEVGDGRGERYPTMEALRAAVADGAPVPRVVVMSCGTAGSAADPSQGTHAETSRTLERVQAWLADETFASSVLTLVSRGALAVTDGEDVPDLAAAAAWGLVRSAQSENPFRFQLLDVDGPVPEDLLAAAVALGEPQAAVREGRVRVPRLARRPAADSPASFRTDGTVLVTGGTGTLGGLVARHLAASHGVARLLLVSRSGMAADGAPELAAELAGLGAAVSVEACDTGDREALARVLATIPDEHPLTAVVHAAGTLDDATVPHLARERLGTVLRPKADAAWNLHELTRDADLTAFVMFSSAAGVLGAPGQANYAAANAFLDALAAHRRARGLPGVSMAWGPWEQSSALTRTPAEAGRGVAGRRGLVPLSTADALALFDAALGAGPPAPVLTELDLRHLRAQAVADALPPVLRGLVRVPPRRAGDGGAPVAERLAGRDREEQLAIVVDLVRGHIAAVLGHGSPAEVSADRAFQDLGFDSLTAVELRNRLGVTTGLRLPATLVFDYPTVRALAEYLLDRVAPPEPSPAGVALEYLDRLEEALTALPPDAANKLIEHRLRELAGRANGVPKAVPDGAEVENASADELMDLIDQRFRQA</sequence>
<dbReference type="SUPFAM" id="SSF101173">
    <property type="entry name" value="Docking domain B of the erythromycin polyketide synthase (DEBS)"/>
    <property type="match status" value="1"/>
</dbReference>
<dbReference type="GO" id="GO:0004312">
    <property type="term" value="F:fatty acid synthase activity"/>
    <property type="evidence" value="ECO:0007669"/>
    <property type="project" value="TreeGrafter"/>
</dbReference>
<feature type="domain" description="Carrier" evidence="10">
    <location>
        <begin position="3784"/>
        <end position="3859"/>
    </location>
</feature>
<dbReference type="SUPFAM" id="SSF52151">
    <property type="entry name" value="FabD/lysophospholipase-like"/>
    <property type="match status" value="2"/>
</dbReference>
<dbReference type="Pfam" id="PF21089">
    <property type="entry name" value="PKS_DH_N"/>
    <property type="match status" value="2"/>
</dbReference>
<comment type="pathway">
    <text evidence="2">Antibiotic biosynthesis.</text>
</comment>
<reference evidence="13" key="1">
    <citation type="journal article" date="2019" name="Mar. Drugs">
        <title>Genome Sequencing of Streptomyces olivaceus SCSIO T05 and Activated Production of Lobophorin CR4 via Metabolic Engineering and Genome Mining.</title>
        <authorList>
            <person name="Zhang C."/>
            <person name="Ding W."/>
            <person name="Qin X."/>
            <person name="Ju J."/>
        </authorList>
    </citation>
    <scope>NUCLEOTIDE SEQUENCE</scope>
    <source>
        <strain evidence="13">SCSIO T05</strain>
    </source>
</reference>
<dbReference type="FunFam" id="3.40.47.10:FF:000019">
    <property type="entry name" value="Polyketide synthase type I"/>
    <property type="match status" value="2"/>
</dbReference>
<dbReference type="InterPro" id="IPR018201">
    <property type="entry name" value="Ketoacyl_synth_AS"/>
</dbReference>
<dbReference type="SUPFAM" id="SSF47336">
    <property type="entry name" value="ACP-like"/>
    <property type="match status" value="2"/>
</dbReference>
<protein>
    <submittedName>
        <fullName evidence="13">PKS</fullName>
    </submittedName>
</protein>
<dbReference type="GO" id="GO:0033068">
    <property type="term" value="P:macrolide biosynthetic process"/>
    <property type="evidence" value="ECO:0007669"/>
    <property type="project" value="UniProtKB-ARBA"/>
</dbReference>
<accession>A0A5P9NYR8</accession>
<feature type="domain" description="Carrier" evidence="10">
    <location>
        <begin position="2033"/>
        <end position="2108"/>
    </location>
</feature>
<feature type="active site" description="Proton donor; for dehydratase activity" evidence="9">
    <location>
        <position position="3232"/>
    </location>
</feature>
<dbReference type="InterPro" id="IPR032821">
    <property type="entry name" value="PKS_assoc"/>
</dbReference>
<dbReference type="PROSITE" id="PS52004">
    <property type="entry name" value="KS3_2"/>
    <property type="match status" value="2"/>
</dbReference>
<dbReference type="SMART" id="SM00827">
    <property type="entry name" value="PKS_AT"/>
    <property type="match status" value="2"/>
</dbReference>
<dbReference type="EMBL" id="MN396889">
    <property type="protein sequence ID" value="QFU80887.1"/>
    <property type="molecule type" value="Genomic_DNA"/>
</dbReference>
<dbReference type="InterPro" id="IPR057326">
    <property type="entry name" value="KR_dom"/>
</dbReference>
<dbReference type="Pfam" id="PF00550">
    <property type="entry name" value="PP-binding"/>
    <property type="match status" value="2"/>
</dbReference>
<dbReference type="InterPro" id="IPR015083">
    <property type="entry name" value="NorB/c/GfsB-D-like_docking"/>
</dbReference>
<feature type="region of interest" description="C-terminal hotdog fold" evidence="9">
    <location>
        <begin position="1087"/>
        <end position="1223"/>
    </location>
</feature>
<dbReference type="RefSeq" id="WP_228123547.1">
    <property type="nucleotide sequence ID" value="NZ_JBHYJY010000024.1"/>
</dbReference>
<organism evidence="13">
    <name type="scientific">Streptomyces olivaceus</name>
    <dbReference type="NCBI Taxonomy" id="47716"/>
    <lineage>
        <taxon>Bacteria</taxon>
        <taxon>Bacillati</taxon>
        <taxon>Actinomycetota</taxon>
        <taxon>Actinomycetes</taxon>
        <taxon>Kitasatosporales</taxon>
        <taxon>Streptomycetaceae</taxon>
        <taxon>Streptomyces</taxon>
    </lineage>
</organism>
<dbReference type="InterPro" id="IPR013154">
    <property type="entry name" value="ADH-like_N"/>
</dbReference>
<dbReference type="InterPro" id="IPR042104">
    <property type="entry name" value="PKS_dehydratase_sf"/>
</dbReference>
<dbReference type="PROSITE" id="PS00012">
    <property type="entry name" value="PHOSPHOPANTETHEINE"/>
    <property type="match status" value="2"/>
</dbReference>
<dbReference type="GO" id="GO:0016491">
    <property type="term" value="F:oxidoreductase activity"/>
    <property type="evidence" value="ECO:0007669"/>
    <property type="project" value="InterPro"/>
</dbReference>
<evidence type="ECO:0000256" key="2">
    <source>
        <dbReference type="ARBA" id="ARBA00004792"/>
    </source>
</evidence>
<evidence type="ECO:0000259" key="12">
    <source>
        <dbReference type="PROSITE" id="PS52019"/>
    </source>
</evidence>
<dbReference type="PROSITE" id="PS00606">
    <property type="entry name" value="KS3_1"/>
    <property type="match status" value="2"/>
</dbReference>
<dbReference type="InterPro" id="IPR013968">
    <property type="entry name" value="PKS_KR"/>
</dbReference>
<feature type="region of interest" description="C-terminal hotdog fold" evidence="9">
    <location>
        <begin position="3173"/>
        <end position="3310"/>
    </location>
</feature>
<dbReference type="SUPFAM" id="SSF51735">
    <property type="entry name" value="NAD(P)-binding Rossmann-fold domains"/>
    <property type="match status" value="5"/>
</dbReference>
<evidence type="ECO:0000256" key="5">
    <source>
        <dbReference type="ARBA" id="ARBA00022679"/>
    </source>
</evidence>
<keyword evidence="3" id="KW-0596">Phosphopantetheine</keyword>
<evidence type="ECO:0000256" key="3">
    <source>
        <dbReference type="ARBA" id="ARBA00022450"/>
    </source>
</evidence>
<keyword evidence="4" id="KW-0597">Phosphoprotein</keyword>
<dbReference type="SUPFAM" id="SSF50129">
    <property type="entry name" value="GroES-like"/>
    <property type="match status" value="1"/>
</dbReference>
<dbReference type="Gene3D" id="1.10.1200.10">
    <property type="entry name" value="ACP-like"/>
    <property type="match status" value="2"/>
</dbReference>
<dbReference type="Pfam" id="PF00109">
    <property type="entry name" value="ketoacyl-synt"/>
    <property type="match status" value="2"/>
</dbReference>
<keyword evidence="7" id="KW-0511">Multifunctional enzyme</keyword>
<dbReference type="Pfam" id="PF00698">
    <property type="entry name" value="Acyl_transf_1"/>
    <property type="match status" value="2"/>
</dbReference>
<dbReference type="Pfam" id="PF13602">
    <property type="entry name" value="ADH_zinc_N_2"/>
    <property type="match status" value="1"/>
</dbReference>
<dbReference type="Gene3D" id="3.40.366.10">
    <property type="entry name" value="Malonyl-Coenzyme A Acyl Carrier Protein, domain 2"/>
    <property type="match status" value="2"/>
</dbReference>
<dbReference type="SMART" id="SM00823">
    <property type="entry name" value="PKS_PP"/>
    <property type="match status" value="2"/>
</dbReference>
<dbReference type="SMART" id="SM00826">
    <property type="entry name" value="PKS_DH"/>
    <property type="match status" value="2"/>
</dbReference>
<feature type="active site" description="Proton acceptor; for dehydratase activity" evidence="9">
    <location>
        <position position="979"/>
    </location>
</feature>
<dbReference type="Pfam" id="PF02801">
    <property type="entry name" value="Ketoacyl-synt_C"/>
    <property type="match status" value="2"/>
</dbReference>
<dbReference type="FunFam" id="3.40.366.10:FF:000002">
    <property type="entry name" value="Probable polyketide synthase 2"/>
    <property type="match status" value="2"/>
</dbReference>
<keyword evidence="6" id="KW-0045">Antibiotic biosynthesis</keyword>
<dbReference type="InterPro" id="IPR011032">
    <property type="entry name" value="GroES-like_sf"/>
</dbReference>
<dbReference type="Pfam" id="PF08240">
    <property type="entry name" value="ADH_N"/>
    <property type="match status" value="1"/>
</dbReference>
<dbReference type="Gene3D" id="3.10.129.110">
    <property type="entry name" value="Polyketide synthase dehydratase"/>
    <property type="match status" value="2"/>
</dbReference>
<dbReference type="InterPro" id="IPR016039">
    <property type="entry name" value="Thiolase-like"/>
</dbReference>
<dbReference type="InterPro" id="IPR049551">
    <property type="entry name" value="PKS_DH_C"/>
</dbReference>
<dbReference type="CDD" id="cd08956">
    <property type="entry name" value="KR_3_FAS_SDR_x"/>
    <property type="match status" value="2"/>
</dbReference>
<dbReference type="SMART" id="SM00829">
    <property type="entry name" value="PKS_ER"/>
    <property type="match status" value="1"/>
</dbReference>
<dbReference type="FunFam" id="3.90.180.10:FF:000032">
    <property type="entry name" value="Probable polyketide synthase pks1"/>
    <property type="match status" value="1"/>
</dbReference>
<feature type="active site" description="Proton donor; for dehydratase activity" evidence="9">
    <location>
        <position position="1146"/>
    </location>
</feature>
<dbReference type="CDD" id="cd00833">
    <property type="entry name" value="PKS"/>
    <property type="match status" value="2"/>
</dbReference>
<dbReference type="InterPro" id="IPR014030">
    <property type="entry name" value="Ketoacyl_synth_N"/>
</dbReference>
<dbReference type="PROSITE" id="PS52019">
    <property type="entry name" value="PKS_MFAS_DH"/>
    <property type="match status" value="2"/>
</dbReference>